<name>A0A2J0Q8D5_9BACT</name>
<comment type="subcellular location">
    <subcellularLocation>
        <location evidence="5">Cytoplasm</location>
    </subcellularLocation>
</comment>
<evidence type="ECO:0000256" key="1">
    <source>
        <dbReference type="ARBA" id="ARBA00005532"/>
    </source>
</evidence>
<evidence type="ECO:0000259" key="6">
    <source>
        <dbReference type="Pfam" id="PF00889"/>
    </source>
</evidence>
<dbReference type="AlphaFoldDB" id="A0A2J0Q8D5"/>
<comment type="function">
    <text evidence="5">Associates with the EF-Tu.GDP complex and induces the exchange of GDP to GTP. It remains bound to the aminoacyl-tRNA.EF-Tu.GTP complex up to the GTP hydrolysis stage on the ribosome.</text>
</comment>
<dbReference type="InterPro" id="IPR014039">
    <property type="entry name" value="Transl_elong_EFTs/EF1B_dimer"/>
</dbReference>
<dbReference type="InterPro" id="IPR001816">
    <property type="entry name" value="Transl_elong_EFTs/EF1B"/>
</dbReference>
<dbReference type="HAMAP" id="MF_00050">
    <property type="entry name" value="EF_Ts"/>
    <property type="match status" value="1"/>
</dbReference>
<keyword evidence="5" id="KW-0963">Cytoplasm</keyword>
<dbReference type="PANTHER" id="PTHR11741:SF0">
    <property type="entry name" value="ELONGATION FACTOR TS, MITOCHONDRIAL"/>
    <property type="match status" value="1"/>
</dbReference>
<reference evidence="7 8" key="1">
    <citation type="submission" date="2017-09" db="EMBL/GenBank/DDBJ databases">
        <title>Depth-based differentiation of microbial function through sediment-hosted aquifers and enrichment of novel symbionts in the deep terrestrial subsurface.</title>
        <authorList>
            <person name="Probst A.J."/>
            <person name="Ladd B."/>
            <person name="Jarett J.K."/>
            <person name="Geller-Mcgrath D.E."/>
            <person name="Sieber C.M."/>
            <person name="Emerson J.B."/>
            <person name="Anantharaman K."/>
            <person name="Thomas B.C."/>
            <person name="Malmstrom R."/>
            <person name="Stieglmeier M."/>
            <person name="Klingl A."/>
            <person name="Woyke T."/>
            <person name="Ryan C.M."/>
            <person name="Banfield J.F."/>
        </authorList>
    </citation>
    <scope>NUCLEOTIDE SEQUENCE [LARGE SCALE GENOMIC DNA]</scope>
    <source>
        <strain evidence="7">CG10_big_fil_rev_8_21_14_0_10_36_16</strain>
    </source>
</reference>
<evidence type="ECO:0000256" key="4">
    <source>
        <dbReference type="ARBA" id="ARBA00022917"/>
    </source>
</evidence>
<dbReference type="PANTHER" id="PTHR11741">
    <property type="entry name" value="ELONGATION FACTOR TS"/>
    <property type="match status" value="1"/>
</dbReference>
<sequence length="149" mass="16539">MNDIEVIKKIRDMTGFSIGQIKKALEESGGDQARALDILKAHGAVVAAKKESRSTEQGLIGSYVHANGKIATVVSVLCETDFVAKNPMFQELTHEIAMHITAMNPKDVAELLGQEYIRDQSMTIEEFMNQFIAKLGENIKIGKFMRLEI</sequence>
<comment type="similarity">
    <text evidence="1 5">Belongs to the EF-Ts family.</text>
</comment>
<protein>
    <recommendedName>
        <fullName evidence="2 5">Elongation factor Ts</fullName>
        <shortName evidence="5">EF-Ts</shortName>
    </recommendedName>
</protein>
<dbReference type="Gene3D" id="1.10.8.10">
    <property type="entry name" value="DNA helicase RuvA subunit, C-terminal domain"/>
    <property type="match status" value="1"/>
</dbReference>
<dbReference type="InterPro" id="IPR036402">
    <property type="entry name" value="EF-Ts_dimer_sf"/>
</dbReference>
<evidence type="ECO:0000256" key="2">
    <source>
        <dbReference type="ARBA" id="ARBA00016956"/>
    </source>
</evidence>
<dbReference type="Proteomes" id="UP000228496">
    <property type="component" value="Unassembled WGS sequence"/>
</dbReference>
<gene>
    <name evidence="5" type="primary">tsf</name>
    <name evidence="7" type="ORF">COV29_00600</name>
</gene>
<feature type="domain" description="Translation elongation factor EFTs/EF1B dimerisation" evidence="6">
    <location>
        <begin position="71"/>
        <end position="148"/>
    </location>
</feature>
<keyword evidence="4 5" id="KW-0648">Protein biosynthesis</keyword>
<evidence type="ECO:0000256" key="5">
    <source>
        <dbReference type="HAMAP-Rule" id="MF_00050"/>
    </source>
</evidence>
<keyword evidence="3 5" id="KW-0251">Elongation factor</keyword>
<proteinExistence type="inferred from homology"/>
<comment type="caution">
    <text evidence="7">The sequence shown here is derived from an EMBL/GenBank/DDBJ whole genome shotgun (WGS) entry which is preliminary data.</text>
</comment>
<accession>A0A2J0Q8D5</accession>
<evidence type="ECO:0000313" key="7">
    <source>
        <dbReference type="EMBL" id="PJE51469.1"/>
    </source>
</evidence>
<dbReference type="InterPro" id="IPR009060">
    <property type="entry name" value="UBA-like_sf"/>
</dbReference>
<evidence type="ECO:0000256" key="3">
    <source>
        <dbReference type="ARBA" id="ARBA00022768"/>
    </source>
</evidence>
<organism evidence="7 8">
    <name type="scientific">Candidatus Yanofskybacteria bacterium CG10_big_fil_rev_8_21_14_0_10_36_16</name>
    <dbReference type="NCBI Taxonomy" id="1975096"/>
    <lineage>
        <taxon>Bacteria</taxon>
        <taxon>Candidatus Yanofskyibacteriota</taxon>
    </lineage>
</organism>
<dbReference type="Pfam" id="PF00889">
    <property type="entry name" value="EF_TS"/>
    <property type="match status" value="1"/>
</dbReference>
<dbReference type="Gene3D" id="3.30.479.20">
    <property type="entry name" value="Elongation factor Ts, dimerisation domain"/>
    <property type="match status" value="1"/>
</dbReference>
<dbReference type="GO" id="GO:0005737">
    <property type="term" value="C:cytoplasm"/>
    <property type="evidence" value="ECO:0007669"/>
    <property type="project" value="UniProtKB-SubCell"/>
</dbReference>
<dbReference type="GO" id="GO:0003746">
    <property type="term" value="F:translation elongation factor activity"/>
    <property type="evidence" value="ECO:0007669"/>
    <property type="project" value="UniProtKB-UniRule"/>
</dbReference>
<dbReference type="SUPFAM" id="SSF54713">
    <property type="entry name" value="Elongation factor Ts (EF-Ts), dimerisation domain"/>
    <property type="match status" value="1"/>
</dbReference>
<dbReference type="EMBL" id="PCXQ01000002">
    <property type="protein sequence ID" value="PJE51469.1"/>
    <property type="molecule type" value="Genomic_DNA"/>
</dbReference>
<dbReference type="SUPFAM" id="SSF46934">
    <property type="entry name" value="UBA-like"/>
    <property type="match status" value="1"/>
</dbReference>
<feature type="region of interest" description="Involved in Mg(2+) ion dislocation from EF-Tu" evidence="5">
    <location>
        <begin position="80"/>
        <end position="83"/>
    </location>
</feature>
<evidence type="ECO:0000313" key="8">
    <source>
        <dbReference type="Proteomes" id="UP000228496"/>
    </source>
</evidence>